<keyword evidence="2" id="KW-1185">Reference proteome</keyword>
<sequence length="82" mass="8471">MITVVEDRVLARIALESVAWNEGGDPARLADVALGQAVIALRVLGIPTTPEVTRAVGDDIAAVIADPELLARARSSAARLAA</sequence>
<comment type="caution">
    <text evidence="1">The sequence shown here is derived from an EMBL/GenBank/DDBJ whole genome shotgun (WGS) entry which is preliminary data.</text>
</comment>
<proteinExistence type="predicted"/>
<name>A0A4Q2UA07_9HYPH</name>
<dbReference type="RefSeq" id="WP_129223139.1">
    <property type="nucleotide sequence ID" value="NZ_QYBB01000002.1"/>
</dbReference>
<dbReference type="AlphaFoldDB" id="A0A4Q2UA07"/>
<dbReference type="EMBL" id="QYBB01000002">
    <property type="protein sequence ID" value="RYC33342.1"/>
    <property type="molecule type" value="Genomic_DNA"/>
</dbReference>
<organism evidence="1 2">
    <name type="scientific">Lichenibacterium minor</name>
    <dbReference type="NCBI Taxonomy" id="2316528"/>
    <lineage>
        <taxon>Bacteria</taxon>
        <taxon>Pseudomonadati</taxon>
        <taxon>Pseudomonadota</taxon>
        <taxon>Alphaproteobacteria</taxon>
        <taxon>Hyphomicrobiales</taxon>
        <taxon>Lichenihabitantaceae</taxon>
        <taxon>Lichenibacterium</taxon>
    </lineage>
</organism>
<evidence type="ECO:0000313" key="2">
    <source>
        <dbReference type="Proteomes" id="UP000290759"/>
    </source>
</evidence>
<dbReference type="Proteomes" id="UP000290759">
    <property type="component" value="Unassembled WGS sequence"/>
</dbReference>
<reference evidence="1 2" key="1">
    <citation type="submission" date="2018-12" db="EMBL/GenBank/DDBJ databases">
        <authorList>
            <person name="Grouzdev D.S."/>
            <person name="Krutkina M.S."/>
        </authorList>
    </citation>
    <scope>NUCLEOTIDE SEQUENCE [LARGE SCALE GENOMIC DNA]</scope>
    <source>
        <strain evidence="1 2">RmlP026</strain>
    </source>
</reference>
<accession>A0A4Q2UA07</accession>
<gene>
    <name evidence="1" type="ORF">D3273_02385</name>
</gene>
<reference evidence="1 2" key="2">
    <citation type="submission" date="2019-02" db="EMBL/GenBank/DDBJ databases">
        <title>'Lichenibacterium ramalinii' gen. nov. sp. nov., 'Lichenibacterium minor' gen. nov. sp. nov.</title>
        <authorList>
            <person name="Pankratov T."/>
        </authorList>
    </citation>
    <scope>NUCLEOTIDE SEQUENCE [LARGE SCALE GENOMIC DNA]</scope>
    <source>
        <strain evidence="1 2">RmlP026</strain>
    </source>
</reference>
<evidence type="ECO:0000313" key="1">
    <source>
        <dbReference type="EMBL" id="RYC33342.1"/>
    </source>
</evidence>
<protein>
    <submittedName>
        <fullName evidence="1">Uncharacterized protein</fullName>
    </submittedName>
</protein>